<dbReference type="Gene3D" id="3.40.50.10540">
    <property type="entry name" value="Crotonobetainyl-coa:carnitine coa-transferase, domain 1"/>
    <property type="match status" value="1"/>
</dbReference>
<name>A0A975D5B5_9SPHN</name>
<dbReference type="PANTHER" id="PTHR48228:SF5">
    <property type="entry name" value="ALPHA-METHYLACYL-COA RACEMASE"/>
    <property type="match status" value="1"/>
</dbReference>
<dbReference type="Gene3D" id="3.30.1540.10">
    <property type="entry name" value="formyl-coa transferase, domain 3"/>
    <property type="match status" value="1"/>
</dbReference>
<keyword evidence="1" id="KW-0808">Transferase</keyword>
<evidence type="ECO:0000313" key="1">
    <source>
        <dbReference type="EMBL" id="QTH23405.1"/>
    </source>
</evidence>
<dbReference type="EMBL" id="CP059319">
    <property type="protein sequence ID" value="QTH23405.1"/>
    <property type="molecule type" value="Genomic_DNA"/>
</dbReference>
<dbReference type="InterPro" id="IPR003673">
    <property type="entry name" value="CoA-Trfase_fam_III"/>
</dbReference>
<evidence type="ECO:0000313" key="2">
    <source>
        <dbReference type="Proteomes" id="UP000664914"/>
    </source>
</evidence>
<dbReference type="InterPro" id="IPR023606">
    <property type="entry name" value="CoA-Trfase_III_dom_1_sf"/>
</dbReference>
<dbReference type="RefSeq" id="WP_208633785.1">
    <property type="nucleotide sequence ID" value="NZ_CP059319.1"/>
</dbReference>
<dbReference type="SUPFAM" id="SSF89796">
    <property type="entry name" value="CoA-transferase family III (CaiB/BaiF)"/>
    <property type="match status" value="1"/>
</dbReference>
<dbReference type="InterPro" id="IPR044855">
    <property type="entry name" value="CoA-Trfase_III_dom3_sf"/>
</dbReference>
<dbReference type="InterPro" id="IPR050509">
    <property type="entry name" value="CoA-transferase_III"/>
</dbReference>
<accession>A0A975D5B5</accession>
<dbReference type="Pfam" id="PF02515">
    <property type="entry name" value="CoA_transf_3"/>
    <property type="match status" value="1"/>
</dbReference>
<sequence length="386" mass="40471">MAVDGQGRRGPLAGLRVLDLSGLGPAPFATMMLADFGAEVLSVRRPDPLPFDPAAAMARGKDAIGVDLRSPEGQAVARRLARSADIFVEGFRPGVMERLGLGPEVLMADNPGLIYARLTGWGQTGPYAKRAGHDINYLAISGALAVIGEDKPTAPPGLLGDLANGSYTMMIGVLMALVERQRTGRGQVVDAAIVDGASYMLGPMFGELELGLWDGDPDHAMLGGKAPFYGVYRCADGKWFSVGAIEQKFYAAMLSILGLDDVDPSAEAQMDRARWPALRERIAAAFLTKPQAAWTEAFGAVDSCGAPVLAAGELAADPHNSARGTVTADAAGILTAAPAPRLSEHPDLVTAPNPRGSRPADTILAEAGFTADEIRELTAKKAIWSL</sequence>
<reference evidence="1" key="2">
    <citation type="submission" date="2021-04" db="EMBL/GenBank/DDBJ databases">
        <title>Isolation and genomic analysis of the ibuprofen-degrading bacterium Sphingomonas strain MPO218.</title>
        <authorList>
            <person name="Aulestia M."/>
            <person name="Flores A."/>
            <person name="Mangas E.L."/>
            <person name="Perez-Pulido A.J."/>
            <person name="Santero E."/>
            <person name="Camacho E.M."/>
        </authorList>
    </citation>
    <scope>NUCLEOTIDE SEQUENCE</scope>
    <source>
        <strain evidence="1">MPO218</strain>
    </source>
</reference>
<dbReference type="Proteomes" id="UP000664914">
    <property type="component" value="Chromosome"/>
</dbReference>
<reference evidence="1" key="1">
    <citation type="submission" date="2020-07" db="EMBL/GenBank/DDBJ databases">
        <authorList>
            <person name="Camacho E."/>
        </authorList>
    </citation>
    <scope>NUCLEOTIDE SEQUENCE</scope>
    <source>
        <strain evidence="1">MPO218</strain>
    </source>
</reference>
<dbReference type="AlphaFoldDB" id="A0A975D5B5"/>
<dbReference type="GO" id="GO:0016740">
    <property type="term" value="F:transferase activity"/>
    <property type="evidence" value="ECO:0007669"/>
    <property type="project" value="UniProtKB-KW"/>
</dbReference>
<proteinExistence type="predicted"/>
<protein>
    <submittedName>
        <fullName evidence="1">CoA transferase</fullName>
    </submittedName>
</protein>
<gene>
    <name evidence="1" type="ORF">HRJ34_07860</name>
</gene>
<organism evidence="1 2">
    <name type="scientific">Rhizorhabdus wittichii</name>
    <dbReference type="NCBI Taxonomy" id="160791"/>
    <lineage>
        <taxon>Bacteria</taxon>
        <taxon>Pseudomonadati</taxon>
        <taxon>Pseudomonadota</taxon>
        <taxon>Alphaproteobacteria</taxon>
        <taxon>Sphingomonadales</taxon>
        <taxon>Sphingomonadaceae</taxon>
        <taxon>Rhizorhabdus</taxon>
    </lineage>
</organism>
<dbReference type="PANTHER" id="PTHR48228">
    <property type="entry name" value="SUCCINYL-COA--D-CITRAMALATE COA-TRANSFERASE"/>
    <property type="match status" value="1"/>
</dbReference>